<dbReference type="PANTHER" id="PTHR21301">
    <property type="entry name" value="REVERSE TRANSCRIPTASE"/>
    <property type="match status" value="1"/>
</dbReference>
<dbReference type="GeneTree" id="ENSGT00940000154669"/>
<dbReference type="OrthoDB" id="9909555at2759"/>
<proteinExistence type="predicted"/>
<dbReference type="Ensembl" id="ENSLLET00000032269.1">
    <property type="protein sequence ID" value="ENSLLEP00000031074.1"/>
    <property type="gene ID" value="ENSLLEG00000019688.1"/>
</dbReference>
<dbReference type="AlphaFoldDB" id="A0A8C5Q1A3"/>
<organism evidence="1 2">
    <name type="scientific">Leptobrachium leishanense</name>
    <name type="common">Leishan spiny toad</name>
    <dbReference type="NCBI Taxonomy" id="445787"/>
    <lineage>
        <taxon>Eukaryota</taxon>
        <taxon>Metazoa</taxon>
        <taxon>Chordata</taxon>
        <taxon>Craniata</taxon>
        <taxon>Vertebrata</taxon>
        <taxon>Euteleostomi</taxon>
        <taxon>Amphibia</taxon>
        <taxon>Batrachia</taxon>
        <taxon>Anura</taxon>
        <taxon>Pelobatoidea</taxon>
        <taxon>Megophryidae</taxon>
        <taxon>Leptobrachium</taxon>
    </lineage>
</organism>
<name>A0A8C5Q1A3_9ANUR</name>
<reference evidence="1" key="2">
    <citation type="submission" date="2025-09" db="UniProtKB">
        <authorList>
            <consortium name="Ensembl"/>
        </authorList>
    </citation>
    <scope>IDENTIFICATION</scope>
</reference>
<evidence type="ECO:0000313" key="2">
    <source>
        <dbReference type="Proteomes" id="UP000694569"/>
    </source>
</evidence>
<keyword evidence="2" id="KW-1185">Reference proteome</keyword>
<protein>
    <recommendedName>
        <fullName evidence="3">Reverse transcriptase domain-containing protein</fullName>
    </recommendedName>
</protein>
<accession>A0A8C5Q1A3</accession>
<dbReference type="PANTHER" id="PTHR21301:SF12">
    <property type="match status" value="1"/>
</dbReference>
<sequence>MNGIFNLSHRVLSDTEVKVLNKGLKFAPTNNLDKFNVYIDLQRFKRKLSLKFFFLKNPIERDIRQNLGPTLHTPLKNPSKFYTRHVVSNEIKVFKNLIMNDIEKMSLKNKNYNLTKEEKIAIRSLQKDSSITIKPANKGDGIVILSKEMYDAEVLRTLGDETTYEKLKSDPIKDIKERINILLQEGLDKEILNQQEYNNIKMEYTKTPHMYILPKIHKYPTNPPGRPIVAGIDSITSHLSKYVDLILQPIVCKIPSHLKDTLDVLTLLKDLRLENSDILVTCDVNALYSSIPHQMGLKVVEKEISKVDSINPEQLSFILNSINFILKNNYFKFEEDFFIQLKGTKMGTKFALSYANLYMAGWESQFVYGSRSWALGNLLSYKRYIDDIFFVWRGSEENLQAFLTSLDSPEWGIKLDSKWSRECVNFLDLKIYREGDNIKTKTFFKEVDMNTFIEKTSCHNPIWLKGVPKGQFIQLRRNCTDTEVFKQQADTLKRYFIEKGYGENDLDHIVNELIKDDRETLLKYKPKKGKEIEEVRFICDYNNKATQIKRIFKKHWHVLRNDKDLKNYVGKNPNIVFRGARNLKSCLVHNKPKKRDTKESPFGLKQGFYNCGQCLACRSTCNKKGFKGSYHNKKSKDEISIKGILNCFSKNIIYLLECPCGMQYIGRTKRAFNVRLSEHIRNIKKDLKNTLCHYILRTNIIVHQWV</sequence>
<reference evidence="1" key="1">
    <citation type="submission" date="2025-08" db="UniProtKB">
        <authorList>
            <consortium name="Ensembl"/>
        </authorList>
    </citation>
    <scope>IDENTIFICATION</scope>
</reference>
<evidence type="ECO:0000313" key="1">
    <source>
        <dbReference type="Ensembl" id="ENSLLEP00000031074.1"/>
    </source>
</evidence>
<dbReference type="Proteomes" id="UP000694569">
    <property type="component" value="Unplaced"/>
</dbReference>
<evidence type="ECO:0008006" key="3">
    <source>
        <dbReference type="Google" id="ProtNLM"/>
    </source>
</evidence>